<keyword evidence="2" id="KW-1185">Reference proteome</keyword>
<protein>
    <submittedName>
        <fullName evidence="1">Uncharacterized protein</fullName>
    </submittedName>
</protein>
<dbReference type="Proteomes" id="UP001589589">
    <property type="component" value="Unassembled WGS sequence"/>
</dbReference>
<reference evidence="1 2" key="1">
    <citation type="submission" date="2024-09" db="EMBL/GenBank/DDBJ databases">
        <authorList>
            <person name="Sun Q."/>
            <person name="Mori K."/>
        </authorList>
    </citation>
    <scope>NUCLEOTIDE SEQUENCE [LARGE SCALE GENOMIC DNA]</scope>
    <source>
        <strain evidence="1 2">CECT 7908</strain>
    </source>
</reference>
<evidence type="ECO:0000313" key="1">
    <source>
        <dbReference type="EMBL" id="MFB9065444.1"/>
    </source>
</evidence>
<name>A0ABV5FPF9_9FLAO</name>
<evidence type="ECO:0000313" key="2">
    <source>
        <dbReference type="Proteomes" id="UP001589589"/>
    </source>
</evidence>
<accession>A0ABV5FPF9</accession>
<gene>
    <name evidence="1" type="ORF">ACFFUQ_15590</name>
</gene>
<proteinExistence type="predicted"/>
<comment type="caution">
    <text evidence="1">The sequence shown here is derived from an EMBL/GenBank/DDBJ whole genome shotgun (WGS) entry which is preliminary data.</text>
</comment>
<dbReference type="RefSeq" id="WP_290267754.1">
    <property type="nucleotide sequence ID" value="NZ_JAUFQQ010000005.1"/>
</dbReference>
<sequence>MHRLITTEKTGTPSAFARKLGLSRSQLYNELDLIKDFDAPIKYCKKRESYYYETFFDIELNYSLKIIIVEETKKIFGGSHFDPILLDATMIIL</sequence>
<dbReference type="EMBL" id="JBHMEX010000052">
    <property type="protein sequence ID" value="MFB9065444.1"/>
    <property type="molecule type" value="Genomic_DNA"/>
</dbReference>
<organism evidence="1 2">
    <name type="scientific">Flavobacterium branchiarum</name>
    <dbReference type="NCBI Taxonomy" id="1114870"/>
    <lineage>
        <taxon>Bacteria</taxon>
        <taxon>Pseudomonadati</taxon>
        <taxon>Bacteroidota</taxon>
        <taxon>Flavobacteriia</taxon>
        <taxon>Flavobacteriales</taxon>
        <taxon>Flavobacteriaceae</taxon>
        <taxon>Flavobacterium</taxon>
    </lineage>
</organism>